<keyword evidence="2" id="KW-1185">Reference proteome</keyword>
<proteinExistence type="predicted"/>
<dbReference type="Pfam" id="PF06314">
    <property type="entry name" value="ADC"/>
    <property type="match status" value="1"/>
</dbReference>
<dbReference type="Gene3D" id="2.40.400.10">
    <property type="entry name" value="Acetoacetate decarboxylase-like"/>
    <property type="match status" value="1"/>
</dbReference>
<dbReference type="InterPro" id="IPR010451">
    <property type="entry name" value="Acetoacetate_decarboxylase"/>
</dbReference>
<evidence type="ECO:0000313" key="2">
    <source>
        <dbReference type="Proteomes" id="UP000199494"/>
    </source>
</evidence>
<dbReference type="InterPro" id="IPR023375">
    <property type="entry name" value="ADC_dom_sf"/>
</dbReference>
<dbReference type="GO" id="GO:0016829">
    <property type="term" value="F:lyase activity"/>
    <property type="evidence" value="ECO:0007669"/>
    <property type="project" value="InterPro"/>
</dbReference>
<dbReference type="STRING" id="530584.SAMN05421630_109138"/>
<protein>
    <submittedName>
        <fullName evidence="1">Acetoacetate decarboxylase (ADC)</fullName>
    </submittedName>
</protein>
<dbReference type="SUPFAM" id="SSF160104">
    <property type="entry name" value="Acetoacetate decarboxylase-like"/>
    <property type="match status" value="1"/>
</dbReference>
<dbReference type="Proteomes" id="UP000199494">
    <property type="component" value="Unassembled WGS sequence"/>
</dbReference>
<reference evidence="1 2" key="1">
    <citation type="submission" date="2016-10" db="EMBL/GenBank/DDBJ databases">
        <authorList>
            <person name="de Groot N.N."/>
        </authorList>
    </citation>
    <scope>NUCLEOTIDE SEQUENCE [LARGE SCALE GENOMIC DNA]</scope>
    <source>
        <strain evidence="1 2">CGMCC 4.5506</strain>
    </source>
</reference>
<dbReference type="OrthoDB" id="834556at2"/>
<accession>A0A1G6V9X7</accession>
<evidence type="ECO:0000313" key="1">
    <source>
        <dbReference type="EMBL" id="SDD50510.1"/>
    </source>
</evidence>
<organism evidence="1 2">
    <name type="scientific">Prauserella marina</name>
    <dbReference type="NCBI Taxonomy" id="530584"/>
    <lineage>
        <taxon>Bacteria</taxon>
        <taxon>Bacillati</taxon>
        <taxon>Actinomycetota</taxon>
        <taxon>Actinomycetes</taxon>
        <taxon>Pseudonocardiales</taxon>
        <taxon>Pseudonocardiaceae</taxon>
        <taxon>Prauserella</taxon>
    </lineage>
</organism>
<dbReference type="EMBL" id="FMZE01000009">
    <property type="protein sequence ID" value="SDD50510.1"/>
    <property type="molecule type" value="Genomic_DNA"/>
</dbReference>
<name>A0A1G6V9X7_9PSEU</name>
<gene>
    <name evidence="1" type="ORF">SAMN05421630_109138</name>
</gene>
<sequence>MTTSPTPVYPPSPWNLHAQGYLSAWALPSGELPELPAGITALTVKGTAFVFTAWIDYQPPGQLAYHELLAAVVVHNRHSGLSGRRPTVSITGIWVDSEVSLAGGRQLWAIPKGLASLDFTTGGHFTAVASTAEDWIATAAFAPRRGLPFAPPHRFAIAQGRNGLPLVTPVRSSGKPAPASASWHINPAGPLGFLAGRKPLFSAHLRDVALQFGD</sequence>
<dbReference type="AlphaFoldDB" id="A0A1G6V9X7"/>
<dbReference type="RefSeq" id="WP_091808192.1">
    <property type="nucleotide sequence ID" value="NZ_CP016353.1"/>
</dbReference>